<organism evidence="1">
    <name type="scientific">metagenome</name>
    <dbReference type="NCBI Taxonomy" id="256318"/>
    <lineage>
        <taxon>unclassified sequences</taxon>
        <taxon>metagenomes</taxon>
    </lineage>
</organism>
<dbReference type="AlphaFoldDB" id="A0A2P2C9P6"/>
<evidence type="ECO:0008006" key="2">
    <source>
        <dbReference type="Google" id="ProtNLM"/>
    </source>
</evidence>
<dbReference type="EMBL" id="CZKB01000008">
    <property type="protein sequence ID" value="CUR58680.1"/>
    <property type="molecule type" value="Genomic_DNA"/>
</dbReference>
<reference evidence="1" key="1">
    <citation type="submission" date="2015-08" db="EMBL/GenBank/DDBJ databases">
        <authorList>
            <person name="Babu N.S."/>
            <person name="Beckwith C.J."/>
            <person name="Beseler K.G."/>
            <person name="Brison A."/>
            <person name="Carone J.V."/>
            <person name="Caskin T.P."/>
            <person name="Diamond M."/>
            <person name="Durham M.E."/>
            <person name="Foxe J.M."/>
            <person name="Go M."/>
            <person name="Henderson B.A."/>
            <person name="Jones I.B."/>
            <person name="McGettigan J.A."/>
            <person name="Micheletti S.J."/>
            <person name="Nasrallah M.E."/>
            <person name="Ortiz D."/>
            <person name="Piller C.R."/>
            <person name="Privatt S.R."/>
            <person name="Schneider S.L."/>
            <person name="Sharp S."/>
            <person name="Smith T.C."/>
            <person name="Stanton J.D."/>
            <person name="Ullery H.E."/>
            <person name="Wilson R.J."/>
            <person name="Serrano M.G."/>
            <person name="Buck G."/>
            <person name="Lee V."/>
            <person name="Wang Y."/>
            <person name="Carvalho R."/>
            <person name="Voegtly L."/>
            <person name="Shi R."/>
            <person name="Duckworth R."/>
            <person name="Johnson A."/>
            <person name="Loviza R."/>
            <person name="Walstead R."/>
            <person name="Shah Z."/>
            <person name="Kiflezghi M."/>
            <person name="Wade K."/>
            <person name="Ball S.L."/>
            <person name="Bradley K.W."/>
            <person name="Asai D.J."/>
            <person name="Bowman C.A."/>
            <person name="Russell D.A."/>
            <person name="Pope W.H."/>
            <person name="Jacobs-Sera D."/>
            <person name="Hendrix R.W."/>
            <person name="Hatfull G.F."/>
        </authorList>
    </citation>
    <scope>NUCLEOTIDE SEQUENCE</scope>
</reference>
<accession>A0A2P2C9P6</accession>
<proteinExistence type="predicted"/>
<protein>
    <recommendedName>
        <fullName evidence="2">Exo-alpha-sialidase</fullName>
    </recommendedName>
</protein>
<evidence type="ECO:0000313" key="1">
    <source>
        <dbReference type="EMBL" id="CUR58680.1"/>
    </source>
</evidence>
<name>A0A2P2C9P6_9ZZZZ</name>
<sequence length="380" mass="42119">MSPATKGPISRKRREKLDRFLDRVQFLDRAAPHLELREVEYTSRTDAVAMLLDQRKGHEGTVIATTDDNWAHATRIHISDSLAYLVSYNPLGDGAVAVKPQQQDPYINYPAFVLYPDGKTKPLRVLEPQARKRGDVLLDLDRYGSVLFELGDVEMRRLWAADVDAAEMYPVEGTRFGEVWQHVTGRRGTILSVQGFMRRGQQWRFETSNDRGRTWTTVQADLAGGRSTGGPGFGYGQARVAVGHGHLQATVSATGLQDLPSYVDALWQTDDEQRFRQVPLPWHRPYFGGIAYADDGALLFGRLFVSDIPCTKPICGPPGEIWRYAPGSNKPEPLAGAPGLVGPYWSGGIDTSGGVIIARTGMRTISVSYDGYRWRAVTPG</sequence>
<dbReference type="SUPFAM" id="SSF110296">
    <property type="entry name" value="Oligoxyloglucan reducing end-specific cellobiohydrolase"/>
    <property type="match status" value="1"/>
</dbReference>
<gene>
    <name evidence="1" type="ORF">NOCA1160001</name>
</gene>